<feature type="compositionally biased region" description="Low complexity" evidence="1">
    <location>
        <begin position="117"/>
        <end position="131"/>
    </location>
</feature>
<name>A0A3S2MRB8_ORYJA</name>
<proteinExistence type="predicted"/>
<feature type="region of interest" description="Disordered" evidence="1">
    <location>
        <begin position="1"/>
        <end position="23"/>
    </location>
</feature>
<dbReference type="AlphaFoldDB" id="A0A3S2MRB8"/>
<evidence type="ECO:0000256" key="1">
    <source>
        <dbReference type="SAM" id="MobiDB-lite"/>
    </source>
</evidence>
<evidence type="ECO:0000313" key="2">
    <source>
        <dbReference type="EMBL" id="RVE65002.1"/>
    </source>
</evidence>
<evidence type="ECO:0000313" key="3">
    <source>
        <dbReference type="Proteomes" id="UP000283210"/>
    </source>
</evidence>
<feature type="region of interest" description="Disordered" evidence="1">
    <location>
        <begin position="53"/>
        <end position="247"/>
    </location>
</feature>
<gene>
    <name evidence="2" type="ORF">OJAV_G00131990</name>
</gene>
<feature type="non-terminal residue" evidence="2">
    <location>
        <position position="1"/>
    </location>
</feature>
<feature type="compositionally biased region" description="Basic and acidic residues" evidence="1">
    <location>
        <begin position="7"/>
        <end position="18"/>
    </location>
</feature>
<accession>A0A3S2MRB8</accession>
<protein>
    <submittedName>
        <fullName evidence="2">Uncharacterized protein</fullName>
    </submittedName>
</protein>
<sequence length="312" mass="34410">QPRRRQHESNHDNERNHNTETTTSRRSRVIIILPLLMIFRRFQSCPTVLPRCTPNQLDPVSQKDSVCQRPRQRPRLRPQQTPANGVSLARPAPGTHRERNQPSPYNQGRERDYGDDTTTLATTSATTTTRAAQHDESGEHDDESSGDDDNDQSDDDNDQSDDDNDQSDDDNDDERNDDERNDDERNDDERNDDDDASAPSPSSAASVLATCSRPKATKTTTETTSGNDTPASVNMSNEHAKSTVHSQSPVGLFQAKYRLTRAGVILPTSRSRQATTVPPFLLDSQASTSPAMLYSPVTCSASLSQSAKSTSA</sequence>
<dbReference type="Proteomes" id="UP000283210">
    <property type="component" value="Chromosome 13"/>
</dbReference>
<organism evidence="2 3">
    <name type="scientific">Oryzias javanicus</name>
    <name type="common">Javanese ricefish</name>
    <name type="synonym">Aplocheilus javanicus</name>
    <dbReference type="NCBI Taxonomy" id="123683"/>
    <lineage>
        <taxon>Eukaryota</taxon>
        <taxon>Metazoa</taxon>
        <taxon>Chordata</taxon>
        <taxon>Craniata</taxon>
        <taxon>Vertebrata</taxon>
        <taxon>Euteleostomi</taxon>
        <taxon>Actinopterygii</taxon>
        <taxon>Neopterygii</taxon>
        <taxon>Teleostei</taxon>
        <taxon>Neoteleostei</taxon>
        <taxon>Acanthomorphata</taxon>
        <taxon>Ovalentaria</taxon>
        <taxon>Atherinomorphae</taxon>
        <taxon>Beloniformes</taxon>
        <taxon>Adrianichthyidae</taxon>
        <taxon>Oryziinae</taxon>
        <taxon>Oryzias</taxon>
    </lineage>
</organism>
<keyword evidence="3" id="KW-1185">Reference proteome</keyword>
<feature type="compositionally biased region" description="Low complexity" evidence="1">
    <location>
        <begin position="197"/>
        <end position="206"/>
    </location>
</feature>
<dbReference type="EMBL" id="CM012449">
    <property type="protein sequence ID" value="RVE65002.1"/>
    <property type="molecule type" value="Genomic_DNA"/>
</dbReference>
<reference evidence="2 3" key="1">
    <citation type="submission" date="2018-11" db="EMBL/GenBank/DDBJ databases">
        <authorList>
            <person name="Lopez-Roques C."/>
            <person name="Donnadieu C."/>
            <person name="Bouchez O."/>
            <person name="Klopp C."/>
            <person name="Cabau C."/>
            <person name="Zahm M."/>
        </authorList>
    </citation>
    <scope>NUCLEOTIDE SEQUENCE [LARGE SCALE GENOMIC DNA]</scope>
    <source>
        <strain evidence="2">RS831</strain>
        <tissue evidence="2">Whole body</tissue>
    </source>
</reference>
<feature type="compositionally biased region" description="Acidic residues" evidence="1">
    <location>
        <begin position="138"/>
        <end position="196"/>
    </location>
</feature>
<feature type="compositionally biased region" description="Polar residues" evidence="1">
    <location>
        <begin position="53"/>
        <end position="65"/>
    </location>
</feature>
<reference evidence="2 3" key="2">
    <citation type="submission" date="2019-01" db="EMBL/GenBank/DDBJ databases">
        <title>A chromosome length genome reference of the Java medaka (oryzias javanicus).</title>
        <authorList>
            <person name="Herpin A."/>
            <person name="Takehana Y."/>
            <person name="Naruse K."/>
            <person name="Ansai S."/>
            <person name="Kawaguchi M."/>
        </authorList>
    </citation>
    <scope>NUCLEOTIDE SEQUENCE [LARGE SCALE GENOMIC DNA]</scope>
    <source>
        <strain evidence="2">RS831</strain>
        <tissue evidence="2">Whole body</tissue>
    </source>
</reference>
<feature type="compositionally biased region" description="Polar residues" evidence="1">
    <location>
        <begin position="225"/>
        <end position="247"/>
    </location>
</feature>